<dbReference type="Gene3D" id="3.30.2140.10">
    <property type="entry name" value="Arylamine N-acetyltransferase"/>
    <property type="match status" value="1"/>
</dbReference>
<accession>A0ABX0SMX9</accession>
<protein>
    <submittedName>
        <fullName evidence="3">N-hydroxyarylamine O-acetyltransferase</fullName>
        <ecNumber evidence="3">2.3.1.118</ecNumber>
    </submittedName>
</protein>
<evidence type="ECO:0000256" key="1">
    <source>
        <dbReference type="ARBA" id="ARBA00006547"/>
    </source>
</evidence>
<dbReference type="EC" id="2.3.1.118" evidence="3"/>
<dbReference type="Gene3D" id="2.40.128.150">
    <property type="entry name" value="Cysteine proteinases"/>
    <property type="match status" value="1"/>
</dbReference>
<organism evidence="3 4">
    <name type="scientific">Amycolatopsis viridis</name>
    <dbReference type="NCBI Taxonomy" id="185678"/>
    <lineage>
        <taxon>Bacteria</taxon>
        <taxon>Bacillati</taxon>
        <taxon>Actinomycetota</taxon>
        <taxon>Actinomycetes</taxon>
        <taxon>Pseudonocardiales</taxon>
        <taxon>Pseudonocardiaceae</taxon>
        <taxon>Amycolatopsis</taxon>
    </lineage>
</organism>
<dbReference type="RefSeq" id="WP_167110835.1">
    <property type="nucleotide sequence ID" value="NZ_JAANOU010000001.1"/>
</dbReference>
<dbReference type="EMBL" id="JAANOU010000001">
    <property type="protein sequence ID" value="NIH78332.1"/>
    <property type="molecule type" value="Genomic_DNA"/>
</dbReference>
<dbReference type="PRINTS" id="PR01543">
    <property type="entry name" value="ANATRNSFRASE"/>
</dbReference>
<evidence type="ECO:0000313" key="3">
    <source>
        <dbReference type="EMBL" id="NIH78332.1"/>
    </source>
</evidence>
<dbReference type="SUPFAM" id="SSF54001">
    <property type="entry name" value="Cysteine proteinases"/>
    <property type="match status" value="1"/>
</dbReference>
<evidence type="ECO:0000256" key="2">
    <source>
        <dbReference type="RuleBase" id="RU003452"/>
    </source>
</evidence>
<dbReference type="PANTHER" id="PTHR11786:SF0">
    <property type="entry name" value="ARYLAMINE N-ACETYLTRANSFERASE 4-RELATED"/>
    <property type="match status" value="1"/>
</dbReference>
<dbReference type="InterPro" id="IPR001447">
    <property type="entry name" value="Arylamine_N-AcTrfase"/>
</dbReference>
<comment type="similarity">
    <text evidence="1 2">Belongs to the arylamine N-acetyltransferase family.</text>
</comment>
<dbReference type="Pfam" id="PF00797">
    <property type="entry name" value="Acetyltransf_2"/>
    <property type="match status" value="1"/>
</dbReference>
<keyword evidence="3" id="KW-0012">Acyltransferase</keyword>
<dbReference type="GO" id="GO:0046990">
    <property type="term" value="F:N-hydroxyarylamine O-acetyltransferase activity"/>
    <property type="evidence" value="ECO:0007669"/>
    <property type="project" value="UniProtKB-EC"/>
</dbReference>
<gene>
    <name evidence="3" type="ORF">FHX46_000862</name>
</gene>
<sequence length="262" mass="29017">MDVDAYLARIGARQPAAPTAETLRDLHEAHQLAVPFENLSVHLPERIVLDEDALFDKIVRRHRGGFCYELNGLFAALLRELGFRVTLLSARVHGGGRWGAPFDHLALRVGLDEPWLADVGFGRFARHPLRLAACEPQADPEGEFLVLDVPGGDLEIRMDGEPAYRLEQRPRELADFVPTCWWQATSPESHFTQNVVCTMPTSAGRITLAGDKLIETVDGKRAERELTGAEEVEAYRVHFGIDVNEAPVPGSFPAPGPRPFPN</sequence>
<evidence type="ECO:0000313" key="4">
    <source>
        <dbReference type="Proteomes" id="UP000754495"/>
    </source>
</evidence>
<keyword evidence="4" id="KW-1185">Reference proteome</keyword>
<keyword evidence="3" id="KW-0808">Transferase</keyword>
<reference evidence="3 4" key="1">
    <citation type="submission" date="2020-03" db="EMBL/GenBank/DDBJ databases">
        <title>Sequencing the genomes of 1000 actinobacteria strains.</title>
        <authorList>
            <person name="Klenk H.-P."/>
        </authorList>
    </citation>
    <scope>NUCLEOTIDE SEQUENCE [LARGE SCALE GENOMIC DNA]</scope>
    <source>
        <strain evidence="3 4">DSM 45668</strain>
    </source>
</reference>
<dbReference type="Proteomes" id="UP000754495">
    <property type="component" value="Unassembled WGS sequence"/>
</dbReference>
<dbReference type="InterPro" id="IPR038765">
    <property type="entry name" value="Papain-like_cys_pep_sf"/>
</dbReference>
<proteinExistence type="inferred from homology"/>
<name>A0ABX0SMX9_9PSEU</name>
<comment type="caution">
    <text evidence="3">The sequence shown here is derived from an EMBL/GenBank/DDBJ whole genome shotgun (WGS) entry which is preliminary data.</text>
</comment>
<dbReference type="PANTHER" id="PTHR11786">
    <property type="entry name" value="N-HYDROXYARYLAMINE O-ACETYLTRANSFERASE"/>
    <property type="match status" value="1"/>
</dbReference>